<gene>
    <name evidence="2" type="ORF">SAMN04487989_104166</name>
</gene>
<name>A0A1I5C3C3_9FLAO</name>
<dbReference type="PROSITE" id="PS51725">
    <property type="entry name" value="ABM"/>
    <property type="match status" value="1"/>
</dbReference>
<accession>A0A1I5C3C3</accession>
<keyword evidence="3" id="KW-1185">Reference proteome</keyword>
<protein>
    <recommendedName>
        <fullName evidence="1">ABM domain-containing protein</fullName>
    </recommendedName>
</protein>
<dbReference type="STRING" id="649333.SAMN04487989_104166"/>
<reference evidence="3" key="1">
    <citation type="submission" date="2016-10" db="EMBL/GenBank/DDBJ databases">
        <authorList>
            <person name="Varghese N."/>
            <person name="Submissions S."/>
        </authorList>
    </citation>
    <scope>NUCLEOTIDE SEQUENCE [LARGE SCALE GENOMIC DNA]</scope>
    <source>
        <strain evidence="3">DSM 23925</strain>
    </source>
</reference>
<dbReference type="Gene3D" id="3.30.70.100">
    <property type="match status" value="1"/>
</dbReference>
<proteinExistence type="predicted"/>
<dbReference type="Proteomes" id="UP000198705">
    <property type="component" value="Unassembled WGS sequence"/>
</dbReference>
<evidence type="ECO:0000313" key="2">
    <source>
        <dbReference type="EMBL" id="SFN81302.1"/>
    </source>
</evidence>
<evidence type="ECO:0000259" key="1">
    <source>
        <dbReference type="PROSITE" id="PS51725"/>
    </source>
</evidence>
<dbReference type="OrthoDB" id="1120859at2"/>
<dbReference type="RefSeq" id="WP_092208482.1">
    <property type="nucleotide sequence ID" value="NZ_FOVN01000004.1"/>
</dbReference>
<feature type="domain" description="ABM" evidence="1">
    <location>
        <begin position="2"/>
        <end position="91"/>
    </location>
</feature>
<dbReference type="EMBL" id="FOVN01000004">
    <property type="protein sequence ID" value="SFN81302.1"/>
    <property type="molecule type" value="Genomic_DNA"/>
</dbReference>
<dbReference type="InterPro" id="IPR011008">
    <property type="entry name" value="Dimeric_a/b-barrel"/>
</dbReference>
<dbReference type="SUPFAM" id="SSF54909">
    <property type="entry name" value="Dimeric alpha+beta barrel"/>
    <property type="match status" value="1"/>
</dbReference>
<sequence length="98" mass="11953">MFVRIVKLGFEEKHIETFVANFHKNKRAIRNFKGCEFLELYRDKNKTNVFFTYSYWQSETDLENYRHSDLFKSIWAVTKPMFNMKPEAWSVDKLETLE</sequence>
<dbReference type="InterPro" id="IPR007138">
    <property type="entry name" value="ABM_dom"/>
</dbReference>
<evidence type="ECO:0000313" key="3">
    <source>
        <dbReference type="Proteomes" id="UP000198705"/>
    </source>
</evidence>
<dbReference type="Pfam" id="PF03992">
    <property type="entry name" value="ABM"/>
    <property type="match status" value="1"/>
</dbReference>
<dbReference type="AlphaFoldDB" id="A0A1I5C3C3"/>
<organism evidence="2 3">
    <name type="scientific">Bizionia echini</name>
    <dbReference type="NCBI Taxonomy" id="649333"/>
    <lineage>
        <taxon>Bacteria</taxon>
        <taxon>Pseudomonadati</taxon>
        <taxon>Bacteroidota</taxon>
        <taxon>Flavobacteriia</taxon>
        <taxon>Flavobacteriales</taxon>
        <taxon>Flavobacteriaceae</taxon>
        <taxon>Bizionia</taxon>
    </lineage>
</organism>